<dbReference type="EMBL" id="LAZR01046778">
    <property type="protein sequence ID" value="KKK95743.1"/>
    <property type="molecule type" value="Genomic_DNA"/>
</dbReference>
<keyword evidence="1" id="KW-0812">Transmembrane</keyword>
<reference evidence="3" key="1">
    <citation type="journal article" date="2015" name="Nature">
        <title>Complex archaea that bridge the gap between prokaryotes and eukaryotes.</title>
        <authorList>
            <person name="Spang A."/>
            <person name="Saw J.H."/>
            <person name="Jorgensen S.L."/>
            <person name="Zaremba-Niedzwiedzka K."/>
            <person name="Martijn J."/>
            <person name="Lind A.E."/>
            <person name="van Eijk R."/>
            <person name="Schleper C."/>
            <person name="Guy L."/>
            <person name="Ettema T.J."/>
        </authorList>
    </citation>
    <scope>NUCLEOTIDE SEQUENCE</scope>
</reference>
<feature type="transmembrane region" description="Helical" evidence="1">
    <location>
        <begin position="45"/>
        <end position="61"/>
    </location>
</feature>
<organism evidence="3">
    <name type="scientific">marine sediment metagenome</name>
    <dbReference type="NCBI Taxonomy" id="412755"/>
    <lineage>
        <taxon>unclassified sequences</taxon>
        <taxon>metagenomes</taxon>
        <taxon>ecological metagenomes</taxon>
    </lineage>
</organism>
<dbReference type="Gene3D" id="3.40.190.10">
    <property type="entry name" value="Periplasmic binding protein-like II"/>
    <property type="match status" value="2"/>
</dbReference>
<evidence type="ECO:0000313" key="3">
    <source>
        <dbReference type="EMBL" id="KKK95743.1"/>
    </source>
</evidence>
<accession>A0A0F8ZPI1</accession>
<dbReference type="InterPro" id="IPR015168">
    <property type="entry name" value="SsuA/THI5"/>
</dbReference>
<dbReference type="SUPFAM" id="SSF53850">
    <property type="entry name" value="Periplasmic binding protein-like II"/>
    <property type="match status" value="1"/>
</dbReference>
<sequence length="216" mass="24080">MKKDTLLIFNITAGIFLLLFIGLSLNGCSPNKSGEYTGPINNLKIGLVPYIADLYGLLLLAESEGFFKKQWLDITFVRMPSGSDAIKALQKGSVDLGTGTEFPFVKEIMQGRNLEVITTVWRGDVVYIAGRRDRGILKPSDFRGKKIAVTLGTQLEFFLDRYLLYNGMTMEDIHELIIIVSIFHITQCLLLQTNCFKKCPLCIDVIGTRMSGRSGS</sequence>
<name>A0A0F8ZPI1_9ZZZZ</name>
<protein>
    <recommendedName>
        <fullName evidence="2">SsuA/THI5-like domain-containing protein</fullName>
    </recommendedName>
</protein>
<proteinExistence type="predicted"/>
<keyword evidence="1" id="KW-1133">Transmembrane helix</keyword>
<evidence type="ECO:0000256" key="1">
    <source>
        <dbReference type="SAM" id="Phobius"/>
    </source>
</evidence>
<feature type="non-terminal residue" evidence="3">
    <location>
        <position position="216"/>
    </location>
</feature>
<dbReference type="PANTHER" id="PTHR30024">
    <property type="entry name" value="ALIPHATIC SULFONATES-BINDING PROTEIN-RELATED"/>
    <property type="match status" value="1"/>
</dbReference>
<keyword evidence="1" id="KW-0472">Membrane</keyword>
<evidence type="ECO:0000259" key="2">
    <source>
        <dbReference type="Pfam" id="PF09084"/>
    </source>
</evidence>
<feature type="domain" description="SsuA/THI5-like" evidence="2">
    <location>
        <begin position="58"/>
        <end position="176"/>
    </location>
</feature>
<feature type="transmembrane region" description="Helical" evidence="1">
    <location>
        <begin position="7"/>
        <end position="25"/>
    </location>
</feature>
<dbReference type="AlphaFoldDB" id="A0A0F8ZPI1"/>
<dbReference type="Pfam" id="PF09084">
    <property type="entry name" value="NMT1"/>
    <property type="match status" value="1"/>
</dbReference>
<gene>
    <name evidence="3" type="ORF">LCGC14_2669740</name>
</gene>
<comment type="caution">
    <text evidence="3">The sequence shown here is derived from an EMBL/GenBank/DDBJ whole genome shotgun (WGS) entry which is preliminary data.</text>
</comment>